<organism evidence="7 8">
    <name type="scientific">Rhizopogon vesiculosus</name>
    <dbReference type="NCBI Taxonomy" id="180088"/>
    <lineage>
        <taxon>Eukaryota</taxon>
        <taxon>Fungi</taxon>
        <taxon>Dikarya</taxon>
        <taxon>Basidiomycota</taxon>
        <taxon>Agaricomycotina</taxon>
        <taxon>Agaricomycetes</taxon>
        <taxon>Agaricomycetidae</taxon>
        <taxon>Boletales</taxon>
        <taxon>Suillineae</taxon>
        <taxon>Rhizopogonaceae</taxon>
        <taxon>Rhizopogon</taxon>
    </lineage>
</organism>
<sequence length="353" mass="39595">MSDSEDEALRLTSDSDPISKSSTSLDWASVRSSAEELAWRGNCSVCLNATKDGGASSRTAAIKKVYGKRLSLIQRISAKLPPVKMKTSKQFLGLQSASDVDEQEDRDIGEEEGQETGEEEDQEIGEGMDLEGYAGPKVVQPLTPEALAKFNAAQARTGVIYISRIPPGMRPAKVRHLMSAHGEVGRVYLQQEDPKRAFLRRKHTSTKKPHFTEGWVEFKDKKVARSVAEMLNAQPIGGKKGTRWRDDVWTMKYLPKFKWNMLTEQIAHEAAIHTAKLRVELAQSKSEQRDYLKNVELARVLDKRNAKRKEKGLGPLEPSKPLKRPSESKEEEPRKRKKPAEDTQLDSVLGSIF</sequence>
<feature type="compositionally biased region" description="Low complexity" evidence="6">
    <location>
        <begin position="14"/>
        <end position="26"/>
    </location>
</feature>
<dbReference type="STRING" id="180088.A0A1J8PI85"/>
<evidence type="ECO:0000256" key="5">
    <source>
        <dbReference type="ARBA" id="ARBA00032634"/>
    </source>
</evidence>
<dbReference type="InterPro" id="IPR035979">
    <property type="entry name" value="RBD_domain_sf"/>
</dbReference>
<dbReference type="PANTHER" id="PTHR12311:SF7">
    <property type="entry name" value="ACTIVATOR OF BASAL TRANSCRIPTION 1"/>
    <property type="match status" value="1"/>
</dbReference>
<dbReference type="Gene3D" id="3.30.70.330">
    <property type="match status" value="1"/>
</dbReference>
<evidence type="ECO:0000256" key="2">
    <source>
        <dbReference type="ARBA" id="ARBA00005819"/>
    </source>
</evidence>
<feature type="compositionally biased region" description="Basic and acidic residues" evidence="6">
    <location>
        <begin position="324"/>
        <end position="334"/>
    </location>
</feature>
<dbReference type="InterPro" id="IPR039119">
    <property type="entry name" value="ABT1/Esf2"/>
</dbReference>
<keyword evidence="3" id="KW-0694">RNA-binding</keyword>
<name>A0A1J8PI85_9AGAM</name>
<feature type="region of interest" description="Disordered" evidence="6">
    <location>
        <begin position="304"/>
        <end position="353"/>
    </location>
</feature>
<comment type="caution">
    <text evidence="7">The sequence shown here is derived from an EMBL/GenBank/DDBJ whole genome shotgun (WGS) entry which is preliminary data.</text>
</comment>
<comment type="similarity">
    <text evidence="2">Belongs to the ESF2/ABP1 family.</text>
</comment>
<dbReference type="AlphaFoldDB" id="A0A1J8PI85"/>
<evidence type="ECO:0000313" key="7">
    <source>
        <dbReference type="EMBL" id="OJA07523.1"/>
    </source>
</evidence>
<feature type="compositionally biased region" description="Acidic residues" evidence="6">
    <location>
        <begin position="99"/>
        <end position="123"/>
    </location>
</feature>
<dbReference type="GO" id="GO:0000480">
    <property type="term" value="P:endonucleolytic cleavage in 5'-ETS of tricistronic rRNA transcript (SSU-rRNA, 5.8S rRNA, LSU-rRNA)"/>
    <property type="evidence" value="ECO:0007669"/>
    <property type="project" value="TreeGrafter"/>
</dbReference>
<reference evidence="7 8" key="1">
    <citation type="submission" date="2016-03" db="EMBL/GenBank/DDBJ databases">
        <title>Comparative genomics of the ectomycorrhizal sister species Rhizopogon vinicolor and Rhizopogon vesiculosus (Basidiomycota: Boletales) reveals a divergence of the mating type B locus.</title>
        <authorList>
            <person name="Mujic A.B."/>
            <person name="Kuo A."/>
            <person name="Tritt A."/>
            <person name="Lipzen A."/>
            <person name="Chen C."/>
            <person name="Johnson J."/>
            <person name="Sharma A."/>
            <person name="Barry K."/>
            <person name="Grigoriev I.V."/>
            <person name="Spatafora J.W."/>
        </authorList>
    </citation>
    <scope>NUCLEOTIDE SEQUENCE [LARGE SCALE GENOMIC DNA]</scope>
    <source>
        <strain evidence="7 8">AM-OR11-056</strain>
    </source>
</reference>
<dbReference type="GO" id="GO:0000472">
    <property type="term" value="P:endonucleolytic cleavage to generate mature 5'-end of SSU-rRNA from (SSU-rRNA, 5.8S rRNA, LSU-rRNA)"/>
    <property type="evidence" value="ECO:0007669"/>
    <property type="project" value="TreeGrafter"/>
</dbReference>
<dbReference type="CDD" id="cd12263">
    <property type="entry name" value="RRM_ABT1_like"/>
    <property type="match status" value="1"/>
</dbReference>
<evidence type="ECO:0000256" key="4">
    <source>
        <dbReference type="ARBA" id="ARBA00023242"/>
    </source>
</evidence>
<dbReference type="GO" id="GO:0034462">
    <property type="term" value="P:small-subunit processome assembly"/>
    <property type="evidence" value="ECO:0007669"/>
    <property type="project" value="TreeGrafter"/>
</dbReference>
<evidence type="ECO:0000313" key="8">
    <source>
        <dbReference type="Proteomes" id="UP000183567"/>
    </source>
</evidence>
<dbReference type="InterPro" id="IPR034353">
    <property type="entry name" value="ABT1/ESF2_RRM"/>
</dbReference>
<evidence type="ECO:0000256" key="3">
    <source>
        <dbReference type="ARBA" id="ARBA00022884"/>
    </source>
</evidence>
<gene>
    <name evidence="7" type="ORF">AZE42_07701</name>
</gene>
<evidence type="ECO:0000256" key="1">
    <source>
        <dbReference type="ARBA" id="ARBA00004604"/>
    </source>
</evidence>
<dbReference type="GO" id="GO:0003723">
    <property type="term" value="F:RNA binding"/>
    <property type="evidence" value="ECO:0007669"/>
    <property type="project" value="UniProtKB-KW"/>
</dbReference>
<keyword evidence="4" id="KW-0539">Nucleus</keyword>
<dbReference type="SUPFAM" id="SSF54928">
    <property type="entry name" value="RNA-binding domain, RBD"/>
    <property type="match status" value="1"/>
</dbReference>
<dbReference type="GO" id="GO:0005730">
    <property type="term" value="C:nucleolus"/>
    <property type="evidence" value="ECO:0007669"/>
    <property type="project" value="UniProtKB-SubCell"/>
</dbReference>
<dbReference type="EMBL" id="LVVM01006631">
    <property type="protein sequence ID" value="OJA07523.1"/>
    <property type="molecule type" value="Genomic_DNA"/>
</dbReference>
<feature type="region of interest" description="Disordered" evidence="6">
    <location>
        <begin position="90"/>
        <end position="123"/>
    </location>
</feature>
<accession>A0A1J8PI85</accession>
<evidence type="ECO:0000256" key="6">
    <source>
        <dbReference type="SAM" id="MobiDB-lite"/>
    </source>
</evidence>
<keyword evidence="8" id="KW-1185">Reference proteome</keyword>
<comment type="subcellular location">
    <subcellularLocation>
        <location evidence="1">Nucleus</location>
        <location evidence="1">Nucleolus</location>
    </subcellularLocation>
</comment>
<dbReference type="PANTHER" id="PTHR12311">
    <property type="entry name" value="ACTIVATOR OF BASAL TRANSCRIPTION 1"/>
    <property type="match status" value="1"/>
</dbReference>
<proteinExistence type="inferred from homology"/>
<dbReference type="InterPro" id="IPR012677">
    <property type="entry name" value="Nucleotide-bd_a/b_plait_sf"/>
</dbReference>
<feature type="region of interest" description="Disordered" evidence="6">
    <location>
        <begin position="1"/>
        <end position="26"/>
    </location>
</feature>
<dbReference type="OrthoDB" id="287393at2759"/>
<protein>
    <recommendedName>
        <fullName evidence="5">18S rRNA factor 2</fullName>
    </recommendedName>
</protein>
<dbReference type="GO" id="GO:0000447">
    <property type="term" value="P:endonucleolytic cleavage in ITS1 to separate SSU-rRNA from 5.8S rRNA and LSU-rRNA from tricistronic rRNA transcript (SSU-rRNA, 5.8S rRNA, LSU-rRNA)"/>
    <property type="evidence" value="ECO:0007669"/>
    <property type="project" value="TreeGrafter"/>
</dbReference>
<dbReference type="Proteomes" id="UP000183567">
    <property type="component" value="Unassembled WGS sequence"/>
</dbReference>